<name>A0ABQ6VCD7_9CORY</name>
<gene>
    <name evidence="2" type="ORF">F8377_07980</name>
</gene>
<evidence type="ECO:0000256" key="1">
    <source>
        <dbReference type="SAM" id="Phobius"/>
    </source>
</evidence>
<feature type="transmembrane region" description="Helical" evidence="1">
    <location>
        <begin position="6"/>
        <end position="26"/>
    </location>
</feature>
<organism evidence="2 3">
    <name type="scientific">Corynebacterium zhongnanshanii</name>
    <dbReference type="NCBI Taxonomy" id="2768834"/>
    <lineage>
        <taxon>Bacteria</taxon>
        <taxon>Bacillati</taxon>
        <taxon>Actinomycetota</taxon>
        <taxon>Actinomycetes</taxon>
        <taxon>Mycobacteriales</taxon>
        <taxon>Corynebacteriaceae</taxon>
        <taxon>Corynebacterium</taxon>
    </lineage>
</organism>
<keyword evidence="1" id="KW-1133">Transmembrane helix</keyword>
<keyword evidence="1" id="KW-0812">Transmembrane</keyword>
<evidence type="ECO:0008006" key="4">
    <source>
        <dbReference type="Google" id="ProtNLM"/>
    </source>
</evidence>
<proteinExistence type="predicted"/>
<evidence type="ECO:0000313" key="2">
    <source>
        <dbReference type="EMBL" id="KAB3519844.1"/>
    </source>
</evidence>
<evidence type="ECO:0000313" key="3">
    <source>
        <dbReference type="Proteomes" id="UP000436181"/>
    </source>
</evidence>
<accession>A0ABQ6VCD7</accession>
<keyword evidence="1" id="KW-0472">Membrane</keyword>
<protein>
    <recommendedName>
        <fullName evidence="4">DUF3592 domain-containing protein</fullName>
    </recommendedName>
</protein>
<dbReference type="RefSeq" id="WP_151844625.1">
    <property type="nucleotide sequence ID" value="NZ_WBZJ01000003.1"/>
</dbReference>
<dbReference type="EMBL" id="WBZJ01000003">
    <property type="protein sequence ID" value="KAB3519844.1"/>
    <property type="molecule type" value="Genomic_DNA"/>
</dbReference>
<keyword evidence="3" id="KW-1185">Reference proteome</keyword>
<dbReference type="Proteomes" id="UP000436181">
    <property type="component" value="Unassembled WGS sequence"/>
</dbReference>
<comment type="caution">
    <text evidence="2">The sequence shown here is derived from an EMBL/GenBank/DDBJ whole genome shotgun (WGS) entry which is preliminary data.</text>
</comment>
<reference evidence="2 3" key="1">
    <citation type="submission" date="2019-10" db="EMBL/GenBank/DDBJ databases">
        <title>Corynebacterium sp novel species isolated from the respiratory tract of Marmot.</title>
        <authorList>
            <person name="Zhang G."/>
        </authorList>
    </citation>
    <scope>NUCLEOTIDE SEQUENCE [LARGE SCALE GENOMIC DNA]</scope>
    <source>
        <strain evidence="2 3">336</strain>
    </source>
</reference>
<sequence>MNEALILGIISGVISGFLVSFSLWIADYLRRPPVELIYSGENRATLRNNRFRPVVVGGSWRPCGGSAIRRADGYRGGEGGFYIPRLGRTYVATEQFHPGETATVMYKYVRTKKNQRSILTIEKKNIMDVADAIGNPDQYPEWKYIETPLQIAA</sequence>